<dbReference type="EMBL" id="SSNY01000006">
    <property type="protein sequence ID" value="THF57011.1"/>
    <property type="molecule type" value="Genomic_DNA"/>
</dbReference>
<reference evidence="3 4" key="1">
    <citation type="submission" date="2019-04" db="EMBL/GenBank/DDBJ databases">
        <title>Mesorhizobium composti sp. nov., isolated from compost.</title>
        <authorList>
            <person name="Lin S.-Y."/>
            <person name="Hameed A."/>
            <person name="Hsieh Y.-T."/>
            <person name="Young C.-C."/>
        </authorList>
    </citation>
    <scope>NUCLEOTIDE SEQUENCE [LARGE SCALE GENOMIC DNA]</scope>
    <source>
        <strain evidence="3 4">CC-YTH430</strain>
    </source>
</reference>
<dbReference type="PANTHER" id="PTHR42760">
    <property type="entry name" value="SHORT-CHAIN DEHYDROGENASES/REDUCTASES FAMILY MEMBER"/>
    <property type="match status" value="1"/>
</dbReference>
<dbReference type="Proteomes" id="UP000306441">
    <property type="component" value="Unassembled WGS sequence"/>
</dbReference>
<accession>A0ABY2Q6E7</accession>
<comment type="caution">
    <text evidence="3">The sequence shown here is derived from an EMBL/GenBank/DDBJ whole genome shotgun (WGS) entry which is preliminary data.</text>
</comment>
<proteinExistence type="inferred from homology"/>
<comment type="similarity">
    <text evidence="1 2">Belongs to the short-chain dehydrogenases/reductases (SDR) family.</text>
</comment>
<dbReference type="RefSeq" id="WP_136357420.1">
    <property type="nucleotide sequence ID" value="NZ_SSNY01000006.1"/>
</dbReference>
<evidence type="ECO:0000256" key="1">
    <source>
        <dbReference type="ARBA" id="ARBA00006484"/>
    </source>
</evidence>
<dbReference type="PROSITE" id="PS00061">
    <property type="entry name" value="ADH_SHORT"/>
    <property type="match status" value="1"/>
</dbReference>
<gene>
    <name evidence="3" type="ORF">E6C48_11870</name>
</gene>
<dbReference type="Gene3D" id="3.40.50.720">
    <property type="entry name" value="NAD(P)-binding Rossmann-like Domain"/>
    <property type="match status" value="1"/>
</dbReference>
<dbReference type="PRINTS" id="PR00081">
    <property type="entry name" value="GDHRDH"/>
</dbReference>
<name>A0ABY2Q6E7_9HYPH</name>
<keyword evidence="4" id="KW-1185">Reference proteome</keyword>
<evidence type="ECO:0000313" key="4">
    <source>
        <dbReference type="Proteomes" id="UP000306441"/>
    </source>
</evidence>
<dbReference type="InterPro" id="IPR020904">
    <property type="entry name" value="Sc_DH/Rdtase_CS"/>
</dbReference>
<dbReference type="SUPFAM" id="SSF51735">
    <property type="entry name" value="NAD(P)-binding Rossmann-fold domains"/>
    <property type="match status" value="1"/>
</dbReference>
<dbReference type="InterPro" id="IPR036291">
    <property type="entry name" value="NAD(P)-bd_dom_sf"/>
</dbReference>
<sequence length="235" mass="24273">MTATLAGRHVVVTGGTGALGTAVVSRLLDEGAICHVPNSHAAAPPGFGFEGHERVRLVHNIYLADPAVVDEFYRDVPDLWASIHIAGGFAAAPLDKTESASFAEMMETNVRTAFLCCRAALRAMLAAETGGRIVNVSARPGLDPRRGAGMVAYAASKAAVAAMTVALAEEVKAKDILVNAIAPSTLDTPANRAAMPDANPARWVALDAAAETVVYLASPANRAMSGALVPLYGQA</sequence>
<evidence type="ECO:0000313" key="3">
    <source>
        <dbReference type="EMBL" id="THF57011.1"/>
    </source>
</evidence>
<dbReference type="InterPro" id="IPR002347">
    <property type="entry name" value="SDR_fam"/>
</dbReference>
<protein>
    <submittedName>
        <fullName evidence="3">SDR family NAD(P)-dependent oxidoreductase</fullName>
    </submittedName>
</protein>
<dbReference type="PANTHER" id="PTHR42760:SF40">
    <property type="entry name" value="3-OXOACYL-[ACYL-CARRIER-PROTEIN] REDUCTASE, CHLOROPLASTIC"/>
    <property type="match status" value="1"/>
</dbReference>
<dbReference type="PRINTS" id="PR00080">
    <property type="entry name" value="SDRFAMILY"/>
</dbReference>
<dbReference type="Pfam" id="PF00106">
    <property type="entry name" value="adh_short"/>
    <property type="match status" value="1"/>
</dbReference>
<evidence type="ECO:0000256" key="2">
    <source>
        <dbReference type="RuleBase" id="RU000363"/>
    </source>
</evidence>
<organism evidence="3 4">
    <name type="scientific">Ollibium composti</name>
    <dbReference type="NCBI Taxonomy" id="2675109"/>
    <lineage>
        <taxon>Bacteria</taxon>
        <taxon>Pseudomonadati</taxon>
        <taxon>Pseudomonadota</taxon>
        <taxon>Alphaproteobacteria</taxon>
        <taxon>Hyphomicrobiales</taxon>
        <taxon>Phyllobacteriaceae</taxon>
        <taxon>Ollibium</taxon>
    </lineage>
</organism>